<protein>
    <submittedName>
        <fullName evidence="2">Uncharacterized protein</fullName>
    </submittedName>
</protein>
<keyword evidence="3" id="KW-1185">Reference proteome</keyword>
<dbReference type="KEGG" id="hfv:R50_1715"/>
<keyword evidence="1" id="KW-0812">Transmembrane</keyword>
<feature type="transmembrane region" description="Helical" evidence="1">
    <location>
        <begin position="194"/>
        <end position="217"/>
    </location>
</feature>
<reference evidence="2 3" key="1">
    <citation type="submission" date="2020-02" db="EMBL/GenBank/DDBJ databases">
        <authorList>
            <person name="Hogendoorn C."/>
        </authorList>
    </citation>
    <scope>NUCLEOTIDE SEQUENCE [LARGE SCALE GENOMIC DNA]</scope>
    <source>
        <strain evidence="2">R501</strain>
    </source>
</reference>
<evidence type="ECO:0000256" key="1">
    <source>
        <dbReference type="SAM" id="Phobius"/>
    </source>
</evidence>
<feature type="transmembrane region" description="Helical" evidence="1">
    <location>
        <begin position="138"/>
        <end position="158"/>
    </location>
</feature>
<evidence type="ECO:0000313" key="3">
    <source>
        <dbReference type="Proteomes" id="UP000503399"/>
    </source>
</evidence>
<dbReference type="EMBL" id="LR778114">
    <property type="protein sequence ID" value="CAB1129216.1"/>
    <property type="molecule type" value="Genomic_DNA"/>
</dbReference>
<evidence type="ECO:0000313" key="2">
    <source>
        <dbReference type="EMBL" id="CAB1129216.1"/>
    </source>
</evidence>
<accession>A0A6F8ZHF5</accession>
<organism evidence="2 3">
    <name type="scientific">Candidatus Hydrogenisulfobacillus filiaventi</name>
    <dbReference type="NCBI Taxonomy" id="2707344"/>
    <lineage>
        <taxon>Bacteria</taxon>
        <taxon>Bacillati</taxon>
        <taxon>Bacillota</taxon>
        <taxon>Clostridia</taxon>
        <taxon>Eubacteriales</taxon>
        <taxon>Clostridiales Family XVII. Incertae Sedis</taxon>
        <taxon>Candidatus Hydrogenisulfobacillus</taxon>
    </lineage>
</organism>
<sequence length="257" mass="26298">MAGGLNPWGAVLGRWAAQIWGLAVHLVAGVLGRVALAPLVLPAPAWAVLRTSRTLALGAAGLALALALVRTVWPAGRAGGRALTVVGRAVAGGLWMLLLPQVPAALLAVNNALVAALRPEGGLPAAVSAPTAVLTPALTLLLGIASAALAGYLAVFYAARAVEVVLLGALGPWMVLWWWAGGRADGVGRWARELVAAVFVQSAHALLLRLLVLLWQAPGTAGSRPLFTAGVLWAMTQAPSLLRRSLGLGPGGTLPRW</sequence>
<proteinExistence type="predicted"/>
<dbReference type="Proteomes" id="UP000503399">
    <property type="component" value="Chromosome"/>
</dbReference>
<keyword evidence="1" id="KW-0472">Membrane</keyword>
<feature type="transmembrane region" description="Helical" evidence="1">
    <location>
        <begin position="93"/>
        <end position="117"/>
    </location>
</feature>
<keyword evidence="1" id="KW-1133">Transmembrane helix</keyword>
<dbReference type="AlphaFoldDB" id="A0A6F8ZHF5"/>
<feature type="transmembrane region" description="Helical" evidence="1">
    <location>
        <begin position="55"/>
        <end position="73"/>
    </location>
</feature>
<feature type="transmembrane region" description="Helical" evidence="1">
    <location>
        <begin position="164"/>
        <end position="182"/>
    </location>
</feature>
<feature type="transmembrane region" description="Helical" evidence="1">
    <location>
        <begin position="20"/>
        <end position="43"/>
    </location>
</feature>
<name>A0A6F8ZHF5_9FIRM</name>
<gene>
    <name evidence="2" type="ORF">R50_1715</name>
</gene>